<dbReference type="PANTHER" id="PTHR37397:SF1">
    <property type="entry name" value="LTD DOMAIN-CONTAINING PROTEIN"/>
    <property type="match status" value="1"/>
</dbReference>
<keyword evidence="2" id="KW-1185">Reference proteome</keyword>
<dbReference type="Proteomes" id="UP001153269">
    <property type="component" value="Unassembled WGS sequence"/>
</dbReference>
<sequence>MASTSSFGTRQVVESRCRGSGILLFSAHNKQTLQGDQPEWTLHHFQGLLSAGSDRLVPLHRFACLHTIQNGPDAVALYRSPYGPPSATQRGIPTKAYWMQWCTGQRGSDKEAQELSNASDPGQLPLLEDPEVLPGDESLSRCRGLYPMTYLLFHVAPPTPLRENSCPRPPPAPEGVVISEVASGHWTNHSQQRSLCGAAWAPMTDLRGLVLSVFDQERSGTVIALPLTGSIDQDGST</sequence>
<evidence type="ECO:0000313" key="2">
    <source>
        <dbReference type="Proteomes" id="UP001153269"/>
    </source>
</evidence>
<dbReference type="PANTHER" id="PTHR37397">
    <property type="entry name" value="SI:CH211-183D21.1"/>
    <property type="match status" value="1"/>
</dbReference>
<dbReference type="AlphaFoldDB" id="A0A9N7U6I3"/>
<reference evidence="1" key="1">
    <citation type="submission" date="2020-03" db="EMBL/GenBank/DDBJ databases">
        <authorList>
            <person name="Weist P."/>
        </authorList>
    </citation>
    <scope>NUCLEOTIDE SEQUENCE</scope>
</reference>
<protein>
    <submittedName>
        <fullName evidence="1">Uncharacterized protein</fullName>
    </submittedName>
</protein>
<accession>A0A9N7U6I3</accession>
<comment type="caution">
    <text evidence="1">The sequence shown here is derived from an EMBL/GenBank/DDBJ whole genome shotgun (WGS) entry which is preliminary data.</text>
</comment>
<organism evidence="1 2">
    <name type="scientific">Pleuronectes platessa</name>
    <name type="common">European plaice</name>
    <dbReference type="NCBI Taxonomy" id="8262"/>
    <lineage>
        <taxon>Eukaryota</taxon>
        <taxon>Metazoa</taxon>
        <taxon>Chordata</taxon>
        <taxon>Craniata</taxon>
        <taxon>Vertebrata</taxon>
        <taxon>Euteleostomi</taxon>
        <taxon>Actinopterygii</taxon>
        <taxon>Neopterygii</taxon>
        <taxon>Teleostei</taxon>
        <taxon>Neoteleostei</taxon>
        <taxon>Acanthomorphata</taxon>
        <taxon>Carangaria</taxon>
        <taxon>Pleuronectiformes</taxon>
        <taxon>Pleuronectoidei</taxon>
        <taxon>Pleuronectidae</taxon>
        <taxon>Pleuronectes</taxon>
    </lineage>
</organism>
<proteinExistence type="predicted"/>
<dbReference type="EMBL" id="CADEAL010000825">
    <property type="protein sequence ID" value="CAB1425690.1"/>
    <property type="molecule type" value="Genomic_DNA"/>
</dbReference>
<gene>
    <name evidence="1" type="ORF">PLEPLA_LOCUS13622</name>
</gene>
<name>A0A9N7U6I3_PLEPL</name>
<evidence type="ECO:0000313" key="1">
    <source>
        <dbReference type="EMBL" id="CAB1425690.1"/>
    </source>
</evidence>